<comment type="caution">
    <text evidence="2">The sequence shown here is derived from an EMBL/GenBank/DDBJ whole genome shotgun (WGS) entry which is preliminary data.</text>
</comment>
<accession>A0A5S3PQ81</accession>
<keyword evidence="3" id="KW-1185">Reference proteome</keyword>
<proteinExistence type="predicted"/>
<name>A0A5S3PQ81_9FLAO</name>
<evidence type="ECO:0000313" key="3">
    <source>
        <dbReference type="Proteomes" id="UP000310314"/>
    </source>
</evidence>
<protein>
    <submittedName>
        <fullName evidence="2">TfoX/Sxy family protein</fullName>
    </submittedName>
</protein>
<dbReference type="OrthoDB" id="214902at2"/>
<gene>
    <name evidence="2" type="ORF">FEE95_10105</name>
</gene>
<organism evidence="2 3">
    <name type="scientific">Maribacter algarum</name>
    <name type="common">ex Zhang et al. 2020</name>
    <dbReference type="NCBI Taxonomy" id="2578118"/>
    <lineage>
        <taxon>Bacteria</taxon>
        <taxon>Pseudomonadati</taxon>
        <taxon>Bacteroidota</taxon>
        <taxon>Flavobacteriia</taxon>
        <taxon>Flavobacteriales</taxon>
        <taxon>Flavobacteriaceae</taxon>
        <taxon>Maribacter</taxon>
    </lineage>
</organism>
<dbReference type="Pfam" id="PF04993">
    <property type="entry name" value="TfoX_N"/>
    <property type="match status" value="1"/>
</dbReference>
<evidence type="ECO:0000259" key="1">
    <source>
        <dbReference type="Pfam" id="PF04993"/>
    </source>
</evidence>
<dbReference type="SUPFAM" id="SSF159894">
    <property type="entry name" value="YgaC/TfoX-N like"/>
    <property type="match status" value="1"/>
</dbReference>
<dbReference type="EMBL" id="VATY01000002">
    <property type="protein sequence ID" value="TMM56844.1"/>
    <property type="molecule type" value="Genomic_DNA"/>
</dbReference>
<evidence type="ECO:0000313" key="2">
    <source>
        <dbReference type="EMBL" id="TMM56844.1"/>
    </source>
</evidence>
<dbReference type="Gene3D" id="3.30.1460.30">
    <property type="entry name" value="YgaC/TfoX-N like chaperone"/>
    <property type="match status" value="1"/>
</dbReference>
<dbReference type="InterPro" id="IPR007076">
    <property type="entry name" value="TfoX_N"/>
</dbReference>
<sequence>MAYDEFLADRARQILKGKSITAIEEKKMMGGLCFMVDGKMCFGMHIDKESNSSFLMARVGLEQYKSALAKPHCSVMNFTGRVMKGYVFVTEEGIDTDKDLESWIQMCLDFNPLAKSSKKRKPKMK</sequence>
<dbReference type="AlphaFoldDB" id="A0A5S3PQ81"/>
<reference evidence="2 3" key="1">
    <citation type="submission" date="2019-05" db="EMBL/GenBank/DDBJ databases">
        <authorList>
            <person name="Zhang J.-Y."/>
            <person name="Feg X."/>
            <person name="Du Z.-J."/>
        </authorList>
    </citation>
    <scope>NUCLEOTIDE SEQUENCE [LARGE SCALE GENOMIC DNA]</scope>
    <source>
        <strain evidence="2 3">RZ26</strain>
    </source>
</reference>
<dbReference type="RefSeq" id="WP_138657828.1">
    <property type="nucleotide sequence ID" value="NZ_VATY01000002.1"/>
</dbReference>
<dbReference type="Proteomes" id="UP000310314">
    <property type="component" value="Unassembled WGS sequence"/>
</dbReference>
<feature type="domain" description="TfoX N-terminal" evidence="1">
    <location>
        <begin position="19"/>
        <end position="110"/>
    </location>
</feature>